<evidence type="ECO:0000313" key="3">
    <source>
        <dbReference type="EMBL" id="MBB4962730.1"/>
    </source>
</evidence>
<dbReference type="InterPro" id="IPR034660">
    <property type="entry name" value="DinB/YfiT-like"/>
</dbReference>
<dbReference type="InterPro" id="IPR024344">
    <property type="entry name" value="MDMPI_metal-binding"/>
</dbReference>
<sequence>MEHADYVAHLKTQYTAAHAALVTNDPVAPVPNCPQWTVFDLVKHLAGTHSWALTALSTPPDGAWPAIPDRPDAWDDLVPWWEGKFAELADTLERLGPDAPAWTFVPEKKSGVWARRQAHETGIHHLDALSARDAEAPALLFDPEFAADGVDEYLTWILPLAAERIPIEVEGRVLLHAADAGRTWEVVVGPDRKPSVHAVTGSGTDADATVAGTADAVYRAVWGRPGGAIVSGDRRLFDGLPRP</sequence>
<reference evidence="3 4" key="1">
    <citation type="submission" date="2020-08" db="EMBL/GenBank/DDBJ databases">
        <title>Sequencing the genomes of 1000 actinobacteria strains.</title>
        <authorList>
            <person name="Klenk H.-P."/>
        </authorList>
    </citation>
    <scope>NUCLEOTIDE SEQUENCE [LARGE SCALE GENOMIC DNA]</scope>
    <source>
        <strain evidence="3 4">DSM 45084</strain>
    </source>
</reference>
<feature type="domain" description="MDMPI C-terminal" evidence="1">
    <location>
        <begin position="144"/>
        <end position="238"/>
    </location>
</feature>
<dbReference type="RefSeq" id="WP_312865411.1">
    <property type="nucleotide sequence ID" value="NZ_BAABAI010000042.1"/>
</dbReference>
<dbReference type="PANTHER" id="PTHR40758:SF1">
    <property type="entry name" value="CONSERVED PROTEIN"/>
    <property type="match status" value="1"/>
</dbReference>
<dbReference type="GO" id="GO:0005886">
    <property type="term" value="C:plasma membrane"/>
    <property type="evidence" value="ECO:0007669"/>
    <property type="project" value="TreeGrafter"/>
</dbReference>
<dbReference type="InterPro" id="IPR017517">
    <property type="entry name" value="Maleyloyr_isom"/>
</dbReference>
<dbReference type="NCBIfam" id="TIGR03083">
    <property type="entry name" value="maleylpyruvate isomerase family mycothiol-dependent enzyme"/>
    <property type="match status" value="1"/>
</dbReference>
<name>A0A7W7SZZ5_9PSEU</name>
<evidence type="ECO:0000259" key="1">
    <source>
        <dbReference type="Pfam" id="PF07398"/>
    </source>
</evidence>
<accession>A0A7W7SZZ5</accession>
<organism evidence="3 4">
    <name type="scientific">Saccharothrix violaceirubra</name>
    <dbReference type="NCBI Taxonomy" id="413306"/>
    <lineage>
        <taxon>Bacteria</taxon>
        <taxon>Bacillati</taxon>
        <taxon>Actinomycetota</taxon>
        <taxon>Actinomycetes</taxon>
        <taxon>Pseudonocardiales</taxon>
        <taxon>Pseudonocardiaceae</taxon>
        <taxon>Saccharothrix</taxon>
    </lineage>
</organism>
<dbReference type="Pfam" id="PF11716">
    <property type="entry name" value="MDMPI_N"/>
    <property type="match status" value="1"/>
</dbReference>
<dbReference type="GO" id="GO:0046872">
    <property type="term" value="F:metal ion binding"/>
    <property type="evidence" value="ECO:0007669"/>
    <property type="project" value="InterPro"/>
</dbReference>
<dbReference type="EMBL" id="JACHJS010000001">
    <property type="protein sequence ID" value="MBB4962730.1"/>
    <property type="molecule type" value="Genomic_DNA"/>
</dbReference>
<dbReference type="PANTHER" id="PTHR40758">
    <property type="entry name" value="CONSERVED PROTEIN"/>
    <property type="match status" value="1"/>
</dbReference>
<dbReference type="InterPro" id="IPR010872">
    <property type="entry name" value="MDMPI_C-term_domain"/>
</dbReference>
<evidence type="ECO:0000259" key="2">
    <source>
        <dbReference type="Pfam" id="PF11716"/>
    </source>
</evidence>
<evidence type="ECO:0000313" key="4">
    <source>
        <dbReference type="Proteomes" id="UP000542674"/>
    </source>
</evidence>
<dbReference type="Gene3D" id="1.20.120.450">
    <property type="entry name" value="dinb family like domain"/>
    <property type="match status" value="1"/>
</dbReference>
<comment type="caution">
    <text evidence="3">The sequence shown here is derived from an EMBL/GenBank/DDBJ whole genome shotgun (WGS) entry which is preliminary data.</text>
</comment>
<dbReference type="Proteomes" id="UP000542674">
    <property type="component" value="Unassembled WGS sequence"/>
</dbReference>
<keyword evidence="4" id="KW-1185">Reference proteome</keyword>
<protein>
    <submittedName>
        <fullName evidence="3">Uncharacterized protein (TIGR03083 family)</fullName>
    </submittedName>
</protein>
<proteinExistence type="predicted"/>
<dbReference type="AlphaFoldDB" id="A0A7W7SZZ5"/>
<feature type="domain" description="Mycothiol-dependent maleylpyruvate isomerase metal-binding" evidence="2">
    <location>
        <begin position="11"/>
        <end position="128"/>
    </location>
</feature>
<gene>
    <name evidence="3" type="ORF">F4559_000089</name>
</gene>
<dbReference type="SUPFAM" id="SSF109854">
    <property type="entry name" value="DinB/YfiT-like putative metalloenzymes"/>
    <property type="match status" value="1"/>
</dbReference>
<dbReference type="Pfam" id="PF07398">
    <property type="entry name" value="MDMPI_C"/>
    <property type="match status" value="1"/>
</dbReference>